<dbReference type="PRINTS" id="PR00364">
    <property type="entry name" value="DISEASERSIST"/>
</dbReference>
<feature type="repeat" description="WD" evidence="3">
    <location>
        <begin position="930"/>
        <end position="971"/>
    </location>
</feature>
<feature type="repeat" description="WD" evidence="3">
    <location>
        <begin position="1064"/>
        <end position="1105"/>
    </location>
</feature>
<feature type="repeat" description="WD" evidence="3">
    <location>
        <begin position="1106"/>
        <end position="1151"/>
    </location>
</feature>
<dbReference type="SUPFAM" id="SSF50998">
    <property type="entry name" value="Quinoprotein alcohol dehydrogenase-like"/>
    <property type="match status" value="1"/>
</dbReference>
<dbReference type="InterPro" id="IPR011047">
    <property type="entry name" value="Quinoprotein_ADH-like_sf"/>
</dbReference>
<dbReference type="InterPro" id="IPR020472">
    <property type="entry name" value="WD40_PAC1"/>
</dbReference>
<dbReference type="InterPro" id="IPR001680">
    <property type="entry name" value="WD40_rpt"/>
</dbReference>
<feature type="repeat" description="WD" evidence="3">
    <location>
        <begin position="762"/>
        <end position="803"/>
    </location>
</feature>
<keyword evidence="2" id="KW-0677">Repeat</keyword>
<feature type="repeat" description="WD" evidence="3">
    <location>
        <begin position="888"/>
        <end position="929"/>
    </location>
</feature>
<dbReference type="CDD" id="cd00200">
    <property type="entry name" value="WD40"/>
    <property type="match status" value="2"/>
</dbReference>
<dbReference type="PRINTS" id="PR00320">
    <property type="entry name" value="GPROTEINBRPT"/>
</dbReference>
<evidence type="ECO:0000256" key="2">
    <source>
        <dbReference type="ARBA" id="ARBA00022737"/>
    </source>
</evidence>
<sequence>MTNRITAKASSEGLKKIKQAIAKQPSLKKEDWVKKAIQFIRGQTIRETQVSASVSVATWNRFRQGKYKIRLESFQAFCQMLELEWQEIVDDPANELCSLYPRSNNPHEDLGDAPGIAHFFGREKELAKLEKWIVDEECRLIGIVGMAGVGKTGLSVQLTRGGIGKTDLSLELLDRIKDRFEYIIWRKLLNAPLLEEIVDDIIEVLDRDRQAQLIQRIDKKIRWLLKFIKEHKCLIILDNAESILQEGSGTGQYRQGYQNYGQFLEQLAIVDHQSCVLFTSREVPTNIQRLSGDRKPVRLLPLQGLDATAGKHIFAIISTEFAEAGSDREWEKLIELYNGNPLALELVAHYITQVYQGNITEFLREGKLILGESLNEGENERDGIRKLLDWYFQRFSEPEREVMYWLAINREPVSIDDLKEDLMLTSSRNNAGQTLQSLKLRIPLEKGYTKNTFTLQPMLIEYITERLINAICDEVSTGEIELLNSHALMKVSVNSYVKQSQKRTILLPIQDRLLKSFGSRDRLGNQLRQLIVNWQHRSINTGYFAGNIINLLSSLEVNLKGYDFSGLSIVQADLQGLELHDTNFSHCNFDRCSLTQGFGGIHAIAFSPDGQLFAIGDSQCQIRIFTVAERQPIHTFQTRGFWINSLSFSPCSKKLVSSSYGIPLLQLWDLETKQEWSLPGHTELIWTVAFHPSRSIFASGSDDKTIRIWDATTRECLRVLEGHEDWVLSVAFSGDGRVFASGGEDCTIKLWNIDTGQCLRTLTGHQDGIWSVSLNRDGTIMASSGYELDAKLWNLETGECTHTLKGHRRAIKVLAISPDGKMLATSSFDTSIRLWDIHTGECLKVFSGHTASIRTMSFSSDSKTLVSGDNEQTVKFWDVLEQKCLQTWQGYVNWIWSVAVSPDGKYIASSHLDRHVRLWEIETKNCIKTLPGHTGWIWAVTFSPDGQWLASSSEDETIRICHAKTGELRKTLVPETDEFHGIVGTIAWSPDSQLMACSYQTKAISLWNFRTKQWTVLPGEVIWSWSLAFNPGPQFYDRPMLAAADRDGTIKIWDVQTERLVGILEGHQNKVYAIAFSPDGQYLVSGSDDRTVKVWQLSTQNCLQTLAEHTEGIWSVAWSPDGKTIASGSVIGFRGATIKLWDADTGQCLHTLTGHEHTVRSLVFTPNSQTLVSGSPDSTLRLWNASMGECSNLLTIPRPYEGMKITGIAGLTEMQKQVLVALGAID</sequence>
<dbReference type="SUPFAM" id="SSF141571">
    <property type="entry name" value="Pentapeptide repeat-like"/>
    <property type="match status" value="1"/>
</dbReference>
<dbReference type="InterPro" id="IPR019775">
    <property type="entry name" value="WD40_repeat_CS"/>
</dbReference>
<comment type="caution">
    <text evidence="5">The sequence shown here is derived from an EMBL/GenBank/DDBJ whole genome shotgun (WGS) entry which is preliminary data.</text>
</comment>
<dbReference type="SMART" id="SM00320">
    <property type="entry name" value="WD40"/>
    <property type="match status" value="14"/>
</dbReference>
<feature type="repeat" description="WD" evidence="3">
    <location>
        <begin position="1040"/>
        <end position="1063"/>
    </location>
</feature>
<evidence type="ECO:0000313" key="6">
    <source>
        <dbReference type="Proteomes" id="UP001232992"/>
    </source>
</evidence>
<feature type="repeat" description="WD" evidence="3">
    <location>
        <begin position="846"/>
        <end position="887"/>
    </location>
</feature>
<dbReference type="Pfam" id="PF00931">
    <property type="entry name" value="NB-ARC"/>
    <property type="match status" value="1"/>
</dbReference>
<dbReference type="PANTHER" id="PTHR19848:SF8">
    <property type="entry name" value="F-BOX AND WD REPEAT DOMAIN CONTAINING 7"/>
    <property type="match status" value="1"/>
</dbReference>
<dbReference type="InterPro" id="IPR036322">
    <property type="entry name" value="WD40_repeat_dom_sf"/>
</dbReference>
<dbReference type="PANTHER" id="PTHR19848">
    <property type="entry name" value="WD40 REPEAT PROTEIN"/>
    <property type="match status" value="1"/>
</dbReference>
<dbReference type="Proteomes" id="UP001232992">
    <property type="component" value="Unassembled WGS sequence"/>
</dbReference>
<dbReference type="Pfam" id="PF00400">
    <property type="entry name" value="WD40"/>
    <property type="match status" value="13"/>
</dbReference>
<keyword evidence="6" id="KW-1185">Reference proteome</keyword>
<dbReference type="Gene3D" id="2.130.10.10">
    <property type="entry name" value="YVTN repeat-like/Quinoprotein amine dehydrogenase"/>
    <property type="match status" value="6"/>
</dbReference>
<name>A0ABT7C064_9CYAN</name>
<dbReference type="InterPro" id="IPR002182">
    <property type="entry name" value="NB-ARC"/>
</dbReference>
<dbReference type="PROSITE" id="PS50082">
    <property type="entry name" value="WD_REPEATS_2"/>
    <property type="match status" value="11"/>
</dbReference>
<evidence type="ECO:0000313" key="5">
    <source>
        <dbReference type="EMBL" id="MDJ1184844.1"/>
    </source>
</evidence>
<accession>A0ABT7C064</accession>
<dbReference type="InterPro" id="IPR015943">
    <property type="entry name" value="WD40/YVTN_repeat-like_dom_sf"/>
</dbReference>
<dbReference type="PROSITE" id="PS50294">
    <property type="entry name" value="WD_REPEATS_REGION"/>
    <property type="match status" value="9"/>
</dbReference>
<evidence type="ECO:0000256" key="3">
    <source>
        <dbReference type="PROSITE-ProRule" id="PRU00221"/>
    </source>
</evidence>
<dbReference type="InterPro" id="IPR027417">
    <property type="entry name" value="P-loop_NTPase"/>
</dbReference>
<dbReference type="PROSITE" id="PS00678">
    <property type="entry name" value="WD_REPEATS_1"/>
    <property type="match status" value="3"/>
</dbReference>
<feature type="repeat" description="WD" evidence="3">
    <location>
        <begin position="720"/>
        <end position="761"/>
    </location>
</feature>
<dbReference type="Gene3D" id="2.160.20.80">
    <property type="entry name" value="E3 ubiquitin-protein ligase SopA"/>
    <property type="match status" value="1"/>
</dbReference>
<feature type="repeat" description="WD" evidence="3">
    <location>
        <begin position="1152"/>
        <end position="1193"/>
    </location>
</feature>
<dbReference type="InterPro" id="IPR001646">
    <property type="entry name" value="5peptide_repeat"/>
</dbReference>
<protein>
    <submittedName>
        <fullName evidence="5">NB-ARC domain-containing protein</fullName>
    </submittedName>
</protein>
<keyword evidence="1 3" id="KW-0853">WD repeat</keyword>
<feature type="repeat" description="WD" evidence="3">
    <location>
        <begin position="804"/>
        <end position="845"/>
    </location>
</feature>
<dbReference type="SUPFAM" id="SSF50978">
    <property type="entry name" value="WD40 repeat-like"/>
    <property type="match status" value="1"/>
</dbReference>
<feature type="repeat" description="WD" evidence="3">
    <location>
        <begin position="678"/>
        <end position="719"/>
    </location>
</feature>
<evidence type="ECO:0000256" key="1">
    <source>
        <dbReference type="ARBA" id="ARBA00022574"/>
    </source>
</evidence>
<dbReference type="SUPFAM" id="SSF52540">
    <property type="entry name" value="P-loop containing nucleoside triphosphate hydrolases"/>
    <property type="match status" value="2"/>
</dbReference>
<proteinExistence type="predicted"/>
<dbReference type="Gene3D" id="3.40.50.300">
    <property type="entry name" value="P-loop containing nucleotide triphosphate hydrolases"/>
    <property type="match status" value="2"/>
</dbReference>
<reference evidence="5 6" key="1">
    <citation type="submission" date="2023-01" db="EMBL/GenBank/DDBJ databases">
        <title>Novel diversity within Roseofilum (Cyanobacteria; Desertifilaceae) from marine benthic mats with descriptions of four novel species.</title>
        <authorList>
            <person name="Wang Y."/>
            <person name="Berthold D.E."/>
            <person name="Hu J."/>
            <person name="Lefler F.W."/>
            <person name="Laughinghouse H.D. IV."/>
        </authorList>
    </citation>
    <scope>NUCLEOTIDE SEQUENCE [LARGE SCALE GENOMIC DNA]</scope>
    <source>
        <strain evidence="5 6">BLCC-M143</strain>
    </source>
</reference>
<organism evidence="5 6">
    <name type="scientific">Roseofilum casamattae BLCC-M143</name>
    <dbReference type="NCBI Taxonomy" id="3022442"/>
    <lineage>
        <taxon>Bacteria</taxon>
        <taxon>Bacillati</taxon>
        <taxon>Cyanobacteriota</taxon>
        <taxon>Cyanophyceae</taxon>
        <taxon>Desertifilales</taxon>
        <taxon>Desertifilaceae</taxon>
        <taxon>Roseofilum</taxon>
        <taxon>Roseofilum casamattae</taxon>
    </lineage>
</organism>
<dbReference type="EMBL" id="JAQOSQ010000021">
    <property type="protein sequence ID" value="MDJ1184844.1"/>
    <property type="molecule type" value="Genomic_DNA"/>
</dbReference>
<gene>
    <name evidence="5" type="ORF">PMH09_16775</name>
</gene>
<dbReference type="RefSeq" id="WP_283759501.1">
    <property type="nucleotide sequence ID" value="NZ_JAQOSQ010000021.1"/>
</dbReference>
<evidence type="ECO:0000259" key="4">
    <source>
        <dbReference type="Pfam" id="PF00931"/>
    </source>
</evidence>
<feature type="domain" description="NB-ARC" evidence="4">
    <location>
        <begin position="123"/>
        <end position="239"/>
    </location>
</feature>
<dbReference type="Pfam" id="PF00805">
    <property type="entry name" value="Pentapeptide"/>
    <property type="match status" value="1"/>
</dbReference>